<keyword evidence="1" id="KW-0067">ATP-binding</keyword>
<dbReference type="InterPro" id="IPR010285">
    <property type="entry name" value="DNA_helicase_pif1-like_DEAD"/>
</dbReference>
<organism evidence="3 4">
    <name type="scientific">Eumeta variegata</name>
    <name type="common">Bagworm moth</name>
    <name type="synonym">Eumeta japonica</name>
    <dbReference type="NCBI Taxonomy" id="151549"/>
    <lineage>
        <taxon>Eukaryota</taxon>
        <taxon>Metazoa</taxon>
        <taxon>Ecdysozoa</taxon>
        <taxon>Arthropoda</taxon>
        <taxon>Hexapoda</taxon>
        <taxon>Insecta</taxon>
        <taxon>Pterygota</taxon>
        <taxon>Neoptera</taxon>
        <taxon>Endopterygota</taxon>
        <taxon>Lepidoptera</taxon>
        <taxon>Glossata</taxon>
        <taxon>Ditrysia</taxon>
        <taxon>Tineoidea</taxon>
        <taxon>Psychidae</taxon>
        <taxon>Oiketicinae</taxon>
        <taxon>Eumeta</taxon>
    </lineage>
</organism>
<keyword evidence="1" id="KW-0234">DNA repair</keyword>
<dbReference type="OrthoDB" id="272985at2759"/>
<keyword evidence="1" id="KW-0233">DNA recombination</keyword>
<keyword evidence="4" id="KW-1185">Reference proteome</keyword>
<comment type="cofactor">
    <cofactor evidence="1">
        <name>Mg(2+)</name>
        <dbReference type="ChEBI" id="CHEBI:18420"/>
    </cofactor>
</comment>
<evidence type="ECO:0000256" key="1">
    <source>
        <dbReference type="RuleBase" id="RU363044"/>
    </source>
</evidence>
<keyword evidence="1" id="KW-0378">Hydrolase</keyword>
<keyword evidence="1" id="KW-0547">Nucleotide-binding</keyword>
<gene>
    <name evidence="3" type="ORF">EVAR_60084_1</name>
</gene>
<evidence type="ECO:0000313" key="4">
    <source>
        <dbReference type="Proteomes" id="UP000299102"/>
    </source>
</evidence>
<dbReference type="PANTHER" id="PTHR10492">
    <property type="match status" value="1"/>
</dbReference>
<dbReference type="GO" id="GO:0043139">
    <property type="term" value="F:5'-3' DNA helicase activity"/>
    <property type="evidence" value="ECO:0007669"/>
    <property type="project" value="UniProtKB-EC"/>
</dbReference>
<comment type="similarity">
    <text evidence="1">Belongs to the helicase family.</text>
</comment>
<dbReference type="InterPro" id="IPR027417">
    <property type="entry name" value="P-loop_NTPase"/>
</dbReference>
<dbReference type="GO" id="GO:0006281">
    <property type="term" value="P:DNA repair"/>
    <property type="evidence" value="ECO:0007669"/>
    <property type="project" value="UniProtKB-KW"/>
</dbReference>
<dbReference type="EC" id="5.6.2.3" evidence="1"/>
<reference evidence="3 4" key="1">
    <citation type="journal article" date="2019" name="Commun. Biol.">
        <title>The bagworm genome reveals a unique fibroin gene that provides high tensile strength.</title>
        <authorList>
            <person name="Kono N."/>
            <person name="Nakamura H."/>
            <person name="Ohtoshi R."/>
            <person name="Tomita M."/>
            <person name="Numata K."/>
            <person name="Arakawa K."/>
        </authorList>
    </citation>
    <scope>NUCLEOTIDE SEQUENCE [LARGE SCALE GENOMIC DNA]</scope>
</reference>
<dbReference type="GO" id="GO:0006310">
    <property type="term" value="P:DNA recombination"/>
    <property type="evidence" value="ECO:0007669"/>
    <property type="project" value="UniProtKB-KW"/>
</dbReference>
<dbReference type="AlphaFoldDB" id="A0A4C1YHB9"/>
<dbReference type="Proteomes" id="UP000299102">
    <property type="component" value="Unassembled WGS sequence"/>
</dbReference>
<dbReference type="GO" id="GO:0016887">
    <property type="term" value="F:ATP hydrolysis activity"/>
    <property type="evidence" value="ECO:0007669"/>
    <property type="project" value="RHEA"/>
</dbReference>
<comment type="caution">
    <text evidence="3">The sequence shown here is derived from an EMBL/GenBank/DDBJ whole genome shotgun (WGS) entry which is preliminary data.</text>
</comment>
<sequence length="160" mass="18048">MLQQCKLLLWDECTMAHKRAIEALDRTIKDIKGTRHITGGMVVLLAGNFRQTLPVINKGTPADEINACLKASVLWRLDIAEREETLILFDVRGLSSAAQRNLTIFKSYKNSVNCTRGHVTSRGAVTKATRRFRDGIDDVVQTTCSLRRLPTLPMKDRPRQ</sequence>
<protein>
    <recommendedName>
        <fullName evidence="1">ATP-dependent DNA helicase</fullName>
        <ecNumber evidence="1">5.6.2.3</ecNumber>
    </recommendedName>
</protein>
<keyword evidence="1" id="KW-0347">Helicase</keyword>
<feature type="domain" description="DNA helicase Pif1-like DEAD-box helicase" evidence="2">
    <location>
        <begin position="2"/>
        <end position="76"/>
    </location>
</feature>
<evidence type="ECO:0000313" key="3">
    <source>
        <dbReference type="EMBL" id="GBP75771.1"/>
    </source>
</evidence>
<accession>A0A4C1YHB9</accession>
<comment type="catalytic activity">
    <reaction evidence="1">
        <text>ATP + H2O = ADP + phosphate + H(+)</text>
        <dbReference type="Rhea" id="RHEA:13065"/>
        <dbReference type="ChEBI" id="CHEBI:15377"/>
        <dbReference type="ChEBI" id="CHEBI:15378"/>
        <dbReference type="ChEBI" id="CHEBI:30616"/>
        <dbReference type="ChEBI" id="CHEBI:43474"/>
        <dbReference type="ChEBI" id="CHEBI:456216"/>
        <dbReference type="EC" id="5.6.2.3"/>
    </reaction>
</comment>
<name>A0A4C1YHB9_EUMVA</name>
<dbReference type="Pfam" id="PF05970">
    <property type="entry name" value="PIF1"/>
    <property type="match status" value="1"/>
</dbReference>
<proteinExistence type="inferred from homology"/>
<evidence type="ECO:0000259" key="2">
    <source>
        <dbReference type="Pfam" id="PF05970"/>
    </source>
</evidence>
<dbReference type="GO" id="GO:0000723">
    <property type="term" value="P:telomere maintenance"/>
    <property type="evidence" value="ECO:0007669"/>
    <property type="project" value="InterPro"/>
</dbReference>
<dbReference type="EMBL" id="BGZK01001261">
    <property type="protein sequence ID" value="GBP75771.1"/>
    <property type="molecule type" value="Genomic_DNA"/>
</dbReference>
<dbReference type="PANTHER" id="PTHR10492:SF94">
    <property type="entry name" value="ATP-DEPENDENT DNA HELICASE"/>
    <property type="match status" value="1"/>
</dbReference>
<dbReference type="GO" id="GO:0005524">
    <property type="term" value="F:ATP binding"/>
    <property type="evidence" value="ECO:0007669"/>
    <property type="project" value="UniProtKB-KW"/>
</dbReference>
<dbReference type="Gene3D" id="3.40.50.300">
    <property type="entry name" value="P-loop containing nucleotide triphosphate hydrolases"/>
    <property type="match status" value="1"/>
</dbReference>
<keyword evidence="1" id="KW-0227">DNA damage</keyword>